<dbReference type="InterPro" id="IPR039143">
    <property type="entry name" value="GNPNAT1-like"/>
</dbReference>
<evidence type="ECO:0000259" key="1">
    <source>
        <dbReference type="PROSITE" id="PS51186"/>
    </source>
</evidence>
<dbReference type="EMBL" id="VFIY01000005">
    <property type="protein sequence ID" value="TPD61949.1"/>
    <property type="molecule type" value="Genomic_DNA"/>
</dbReference>
<evidence type="ECO:0000313" key="3">
    <source>
        <dbReference type="Proteomes" id="UP000319148"/>
    </source>
</evidence>
<dbReference type="Gene3D" id="3.40.630.30">
    <property type="match status" value="1"/>
</dbReference>
<dbReference type="Pfam" id="PF13673">
    <property type="entry name" value="Acetyltransf_10"/>
    <property type="match status" value="1"/>
</dbReference>
<dbReference type="PANTHER" id="PTHR13355">
    <property type="entry name" value="GLUCOSAMINE 6-PHOSPHATE N-ACETYLTRANSFERASE"/>
    <property type="match status" value="1"/>
</dbReference>
<accession>A0A501PND3</accession>
<organism evidence="2 3">
    <name type="scientific">Emcibacter nanhaiensis</name>
    <dbReference type="NCBI Taxonomy" id="1505037"/>
    <lineage>
        <taxon>Bacteria</taxon>
        <taxon>Pseudomonadati</taxon>
        <taxon>Pseudomonadota</taxon>
        <taxon>Alphaproteobacteria</taxon>
        <taxon>Emcibacterales</taxon>
        <taxon>Emcibacteraceae</taxon>
        <taxon>Emcibacter</taxon>
    </lineage>
</organism>
<dbReference type="AlphaFoldDB" id="A0A501PND3"/>
<sequence>MRNMTEQALTIQISKLPAGASLEDCFMIRRKVFIEEQDVSEEEEMDGLDDQADQYLLTVNGNPAATARVRFPDQHKGKVERVAVLKEFRGLHLGEKLMERIIEDISVREGIREILLAAQTQVIGFYGKLGFEAFGEEFLDANIPHYWMTRPPLGRRK</sequence>
<dbReference type="PROSITE" id="PS51186">
    <property type="entry name" value="GNAT"/>
    <property type="match status" value="1"/>
</dbReference>
<dbReference type="Proteomes" id="UP000319148">
    <property type="component" value="Unassembled WGS sequence"/>
</dbReference>
<dbReference type="PANTHER" id="PTHR13355:SF11">
    <property type="entry name" value="GLUCOSAMINE 6-PHOSPHATE N-ACETYLTRANSFERASE"/>
    <property type="match status" value="1"/>
</dbReference>
<protein>
    <submittedName>
        <fullName evidence="2">GNAT family N-acetyltransferase</fullName>
    </submittedName>
</protein>
<keyword evidence="3" id="KW-1185">Reference proteome</keyword>
<dbReference type="InterPro" id="IPR016181">
    <property type="entry name" value="Acyl_CoA_acyltransferase"/>
</dbReference>
<dbReference type="OrthoDB" id="9796171at2"/>
<dbReference type="SUPFAM" id="SSF55729">
    <property type="entry name" value="Acyl-CoA N-acyltransferases (Nat)"/>
    <property type="match status" value="1"/>
</dbReference>
<evidence type="ECO:0000313" key="2">
    <source>
        <dbReference type="EMBL" id="TPD61949.1"/>
    </source>
</evidence>
<feature type="domain" description="N-acetyltransferase" evidence="1">
    <location>
        <begin position="11"/>
        <end position="153"/>
    </location>
</feature>
<dbReference type="GO" id="GO:0004343">
    <property type="term" value="F:glucosamine 6-phosphate N-acetyltransferase activity"/>
    <property type="evidence" value="ECO:0007669"/>
    <property type="project" value="TreeGrafter"/>
</dbReference>
<reference evidence="3" key="1">
    <citation type="submission" date="2019-06" db="EMBL/GenBank/DDBJ databases">
        <title>The complete genome of Emcibacter congregatus ZYLT.</title>
        <authorList>
            <person name="Zhao Z."/>
        </authorList>
    </citation>
    <scope>NUCLEOTIDE SEQUENCE [LARGE SCALE GENOMIC DNA]</scope>
    <source>
        <strain evidence="3">MCCC 1A06723</strain>
    </source>
</reference>
<dbReference type="InterPro" id="IPR000182">
    <property type="entry name" value="GNAT_dom"/>
</dbReference>
<keyword evidence="2" id="KW-0808">Transferase</keyword>
<dbReference type="CDD" id="cd04301">
    <property type="entry name" value="NAT_SF"/>
    <property type="match status" value="1"/>
</dbReference>
<comment type="caution">
    <text evidence="2">The sequence shown here is derived from an EMBL/GenBank/DDBJ whole genome shotgun (WGS) entry which is preliminary data.</text>
</comment>
<gene>
    <name evidence="2" type="ORF">FIV46_07025</name>
</gene>
<proteinExistence type="predicted"/>
<name>A0A501PND3_9PROT</name>